<evidence type="ECO:0000313" key="2">
    <source>
        <dbReference type="Proteomes" id="UP001151760"/>
    </source>
</evidence>
<accession>A0ABQ4ZIY4</accession>
<reference evidence="1" key="2">
    <citation type="submission" date="2022-01" db="EMBL/GenBank/DDBJ databases">
        <authorList>
            <person name="Yamashiro T."/>
            <person name="Shiraishi A."/>
            <person name="Satake H."/>
            <person name="Nakayama K."/>
        </authorList>
    </citation>
    <scope>NUCLEOTIDE SEQUENCE</scope>
</reference>
<proteinExistence type="predicted"/>
<protein>
    <submittedName>
        <fullName evidence="1">Uncharacterized protein</fullName>
    </submittedName>
</protein>
<dbReference type="EMBL" id="BQNB010011310">
    <property type="protein sequence ID" value="GJS88917.1"/>
    <property type="molecule type" value="Genomic_DNA"/>
</dbReference>
<evidence type="ECO:0000313" key="1">
    <source>
        <dbReference type="EMBL" id="GJS88917.1"/>
    </source>
</evidence>
<keyword evidence="2" id="KW-1185">Reference proteome</keyword>
<name>A0ABQ4ZIY4_9ASTR</name>
<organism evidence="1 2">
    <name type="scientific">Tanacetum coccineum</name>
    <dbReference type="NCBI Taxonomy" id="301880"/>
    <lineage>
        <taxon>Eukaryota</taxon>
        <taxon>Viridiplantae</taxon>
        <taxon>Streptophyta</taxon>
        <taxon>Embryophyta</taxon>
        <taxon>Tracheophyta</taxon>
        <taxon>Spermatophyta</taxon>
        <taxon>Magnoliopsida</taxon>
        <taxon>eudicotyledons</taxon>
        <taxon>Gunneridae</taxon>
        <taxon>Pentapetalae</taxon>
        <taxon>asterids</taxon>
        <taxon>campanulids</taxon>
        <taxon>Asterales</taxon>
        <taxon>Asteraceae</taxon>
        <taxon>Asteroideae</taxon>
        <taxon>Anthemideae</taxon>
        <taxon>Anthemidinae</taxon>
        <taxon>Tanacetum</taxon>
    </lineage>
</organism>
<dbReference type="Proteomes" id="UP001151760">
    <property type="component" value="Unassembled WGS sequence"/>
</dbReference>
<sequence>MIVSNPMIFSSANSTEYLVSMIDGTMSLKGLNSVDVRLLSDRFYILVIIASFALTSYSLEVSLERESHDLHNSNSLKVLQKVNGESERKCFRCGDPNHFISDSLKRPHKDQKAFVGGSWSDSEEEEELKKDKICLMAHESNNVHSDYLYYSNSSLDDETL</sequence>
<gene>
    <name evidence="1" type="ORF">Tco_0771553</name>
</gene>
<comment type="caution">
    <text evidence="1">The sequence shown here is derived from an EMBL/GenBank/DDBJ whole genome shotgun (WGS) entry which is preliminary data.</text>
</comment>
<reference evidence="1" key="1">
    <citation type="journal article" date="2022" name="Int. J. Mol. Sci.">
        <title>Draft Genome of Tanacetum Coccineum: Genomic Comparison of Closely Related Tanacetum-Family Plants.</title>
        <authorList>
            <person name="Yamashiro T."/>
            <person name="Shiraishi A."/>
            <person name="Nakayama K."/>
            <person name="Satake H."/>
        </authorList>
    </citation>
    <scope>NUCLEOTIDE SEQUENCE</scope>
</reference>